<reference evidence="11" key="1">
    <citation type="journal article" date="2014" name="Int. J. Syst. Evol. Microbiol.">
        <title>Complete genome sequence of Corynebacterium casei LMG S-19264T (=DSM 44701T), isolated from a smear-ripened cheese.</title>
        <authorList>
            <consortium name="US DOE Joint Genome Institute (JGI-PGF)"/>
            <person name="Walter F."/>
            <person name="Albersmeier A."/>
            <person name="Kalinowski J."/>
            <person name="Ruckert C."/>
        </authorList>
    </citation>
    <scope>NUCLEOTIDE SEQUENCE</scope>
    <source>
        <strain evidence="11">CGMCC 1.10859</strain>
    </source>
</reference>
<dbReference type="GO" id="GO:0141197">
    <property type="term" value="F:4-hydroxy-3-methylbut-2-enyl-diphosphate synthase activity (flavodoxin)"/>
    <property type="evidence" value="ECO:0007669"/>
    <property type="project" value="UniProtKB-EC"/>
</dbReference>
<reference evidence="11" key="3">
    <citation type="submission" date="2023-06" db="EMBL/GenBank/DDBJ databases">
        <authorList>
            <person name="Sun Q."/>
            <person name="Zhou Y."/>
        </authorList>
    </citation>
    <scope>NUCLEOTIDE SEQUENCE</scope>
    <source>
        <strain evidence="11">CGMCC 1.10859</strain>
    </source>
</reference>
<dbReference type="InterPro" id="IPR016425">
    <property type="entry name" value="IspG_bac"/>
</dbReference>
<feature type="region of interest" description="Disordered" evidence="8">
    <location>
        <begin position="370"/>
        <end position="395"/>
    </location>
</feature>
<evidence type="ECO:0000256" key="2">
    <source>
        <dbReference type="ARBA" id="ARBA00022723"/>
    </source>
</evidence>
<dbReference type="InterPro" id="IPR004588">
    <property type="entry name" value="IspG_bac-typ"/>
</dbReference>
<gene>
    <name evidence="11" type="primary">gcpE</name>
    <name evidence="7" type="synonym">ispG</name>
    <name evidence="11" type="ORF">GCM10008024_11900</name>
    <name evidence="12" type="ORF">SAMN05444006_105125</name>
</gene>
<name>A0AAN4UQT2_9RHOB</name>
<accession>A0AAN4UQT2</accession>
<protein>
    <recommendedName>
        <fullName evidence="7">4-hydroxy-3-methylbut-2-en-1-yl diphosphate synthase (flavodoxin)</fullName>
        <ecNumber evidence="7">1.17.7.3</ecNumber>
    </recommendedName>
    <alternativeName>
        <fullName evidence="7">1-hydroxy-2-methyl-2-(E)-butenyl 4-diphosphate synthase</fullName>
    </alternativeName>
</protein>
<dbReference type="InterPro" id="IPR058578">
    <property type="entry name" value="IspG_TIM"/>
</dbReference>
<feature type="binding site" evidence="7">
    <location>
        <position position="310"/>
    </location>
    <ligand>
        <name>[4Fe-4S] cluster</name>
        <dbReference type="ChEBI" id="CHEBI:49883"/>
    </ligand>
</feature>
<sequence>MSHNPVRPWRDIARRKSRQIMVGNVAVGGDAPISVQTMTNTVTSDVKATIEQVQRCADAGADIVRVSTPDEASTRALREIVAESPVPIVADIHFHYRRAIEAAEAGAACLRINPGNIGDQKRVKEVIKAARDHGCSIRIGVNAGSLEKHLLEKYAEPCPDAMLESGLDHIKILQDNDFHDFKISMKASDVFMTAAAYQQLADATDAPIHLGITEAGGMLSGTVKSAIGLGNLLWMGIGDTIRVSLSADPVQEVKVGYEILKSLGLRHRGVTIISCPSCARQGFDVIKTVAELEDRLAHVTTSMSLSIIGCVVNGPGEALMTDLGFTGGGAGSGMVYVAGRQSHKMSNDRMIDQIVEMVEKRAAELEAEAAAEAAKTAEAAPDADPVARVPQKSAL</sequence>
<dbReference type="GO" id="GO:0016114">
    <property type="term" value="P:terpenoid biosynthetic process"/>
    <property type="evidence" value="ECO:0007669"/>
    <property type="project" value="InterPro"/>
</dbReference>
<dbReference type="Pfam" id="PF04551">
    <property type="entry name" value="GcpE"/>
    <property type="match status" value="1"/>
</dbReference>
<reference evidence="12 13" key="2">
    <citation type="submission" date="2016-10" db="EMBL/GenBank/DDBJ databases">
        <authorList>
            <person name="Varghese N."/>
            <person name="Submissions S."/>
        </authorList>
    </citation>
    <scope>NUCLEOTIDE SEQUENCE [LARGE SCALE GENOMIC DNA]</scope>
    <source>
        <strain evidence="12 13">DSM 24802</strain>
    </source>
</reference>
<dbReference type="Proteomes" id="UP000199541">
    <property type="component" value="Unassembled WGS sequence"/>
</dbReference>
<dbReference type="SUPFAM" id="SSF51717">
    <property type="entry name" value="Dihydropteroate synthetase-like"/>
    <property type="match status" value="1"/>
</dbReference>
<comment type="caution">
    <text evidence="11">The sequence shown here is derived from an EMBL/GenBank/DDBJ whole genome shotgun (WGS) entry which is preliminary data.</text>
</comment>
<dbReference type="InterPro" id="IPR045854">
    <property type="entry name" value="NO2/SO3_Rdtase_4Fe4S_sf"/>
</dbReference>
<dbReference type="SUPFAM" id="SSF56014">
    <property type="entry name" value="Nitrite and sulphite reductase 4Fe-4S domain-like"/>
    <property type="match status" value="1"/>
</dbReference>
<dbReference type="PIRSF" id="PIRSF004640">
    <property type="entry name" value="IspG"/>
    <property type="match status" value="1"/>
</dbReference>
<evidence type="ECO:0000313" key="11">
    <source>
        <dbReference type="EMBL" id="GHE00430.1"/>
    </source>
</evidence>
<evidence type="ECO:0000256" key="7">
    <source>
        <dbReference type="HAMAP-Rule" id="MF_00159"/>
    </source>
</evidence>
<dbReference type="GO" id="GO:0046429">
    <property type="term" value="F:4-hydroxy-3-methylbut-2-en-1-yl diphosphate synthase activity (ferredoxin)"/>
    <property type="evidence" value="ECO:0007669"/>
    <property type="project" value="UniProtKB-UniRule"/>
</dbReference>
<feature type="domain" description="IspG C-terminal" evidence="10">
    <location>
        <begin position="272"/>
        <end position="360"/>
    </location>
</feature>
<evidence type="ECO:0000256" key="8">
    <source>
        <dbReference type="SAM" id="MobiDB-lite"/>
    </source>
</evidence>
<feature type="binding site" evidence="7">
    <location>
        <position position="278"/>
    </location>
    <ligand>
        <name>[4Fe-4S] cluster</name>
        <dbReference type="ChEBI" id="CHEBI:49883"/>
    </ligand>
</feature>
<comment type="similarity">
    <text evidence="7">Belongs to the IspG family.</text>
</comment>
<evidence type="ECO:0000313" key="14">
    <source>
        <dbReference type="Proteomes" id="UP000634647"/>
    </source>
</evidence>
<proteinExistence type="inferred from homology"/>
<comment type="pathway">
    <text evidence="7">Isoprenoid biosynthesis; isopentenyl diphosphate biosynthesis via DXP pathway; isopentenyl diphosphate from 1-deoxy-D-xylulose 5-phosphate: step 5/6.</text>
</comment>
<keyword evidence="6 7" id="KW-0414">Isoprene biosynthesis</keyword>
<feature type="binding site" evidence="7">
    <location>
        <position position="317"/>
    </location>
    <ligand>
        <name>[4Fe-4S] cluster</name>
        <dbReference type="ChEBI" id="CHEBI:49883"/>
    </ligand>
</feature>
<dbReference type="GO" id="GO:0051539">
    <property type="term" value="F:4 iron, 4 sulfur cluster binding"/>
    <property type="evidence" value="ECO:0007669"/>
    <property type="project" value="UniProtKB-UniRule"/>
</dbReference>
<keyword evidence="5 7" id="KW-0411">Iron-sulfur</keyword>
<keyword evidence="1 7" id="KW-0004">4Fe-4S</keyword>
<evidence type="ECO:0000256" key="3">
    <source>
        <dbReference type="ARBA" id="ARBA00023002"/>
    </source>
</evidence>
<keyword evidence="4 7" id="KW-0408">Iron</keyword>
<dbReference type="GO" id="GO:0019288">
    <property type="term" value="P:isopentenyl diphosphate biosynthetic process, methylerythritol 4-phosphate pathway"/>
    <property type="evidence" value="ECO:0007669"/>
    <property type="project" value="UniProtKB-UniRule"/>
</dbReference>
<dbReference type="RefSeq" id="WP_051646103.1">
    <property type="nucleotide sequence ID" value="NZ_BNAB01000004.1"/>
</dbReference>
<dbReference type="Proteomes" id="UP000634647">
    <property type="component" value="Unassembled WGS sequence"/>
</dbReference>
<dbReference type="EC" id="1.17.7.3" evidence="7"/>
<comment type="function">
    <text evidence="7">Converts 2C-methyl-D-erythritol 2,4-cyclodiphosphate (ME-2,4cPP) into 1-hydroxy-2-methyl-2-(E)-butenyl 4-diphosphate.</text>
</comment>
<feature type="domain" description="IspG TIM-barrel" evidence="9">
    <location>
        <begin position="17"/>
        <end position="257"/>
    </location>
</feature>
<dbReference type="FunFam" id="3.20.20.20:FF:000001">
    <property type="entry name" value="4-hydroxy-3-methylbut-2-en-1-yl diphosphate synthase (flavodoxin)"/>
    <property type="match status" value="1"/>
</dbReference>
<evidence type="ECO:0000313" key="12">
    <source>
        <dbReference type="EMBL" id="SDW62070.1"/>
    </source>
</evidence>
<dbReference type="PANTHER" id="PTHR30454">
    <property type="entry name" value="4-HYDROXY-3-METHYLBUT-2-EN-1-YL DIPHOSPHATE SYNTHASE"/>
    <property type="match status" value="1"/>
</dbReference>
<evidence type="ECO:0000256" key="4">
    <source>
        <dbReference type="ARBA" id="ARBA00023004"/>
    </source>
</evidence>
<evidence type="ECO:0000256" key="1">
    <source>
        <dbReference type="ARBA" id="ARBA00022485"/>
    </source>
</evidence>
<dbReference type="InterPro" id="IPR058579">
    <property type="entry name" value="IspG_C"/>
</dbReference>
<dbReference type="NCBIfam" id="NF001540">
    <property type="entry name" value="PRK00366.1"/>
    <property type="match status" value="1"/>
</dbReference>
<dbReference type="EMBL" id="BNAB01000004">
    <property type="protein sequence ID" value="GHE00430.1"/>
    <property type="molecule type" value="Genomic_DNA"/>
</dbReference>
<evidence type="ECO:0000259" key="9">
    <source>
        <dbReference type="Pfam" id="PF04551"/>
    </source>
</evidence>
<evidence type="ECO:0000256" key="6">
    <source>
        <dbReference type="ARBA" id="ARBA00023229"/>
    </source>
</evidence>
<feature type="binding site" evidence="7">
    <location>
        <position position="275"/>
    </location>
    <ligand>
        <name>[4Fe-4S] cluster</name>
        <dbReference type="ChEBI" id="CHEBI:49883"/>
    </ligand>
</feature>
<dbReference type="Pfam" id="PF26540">
    <property type="entry name" value="GcpE_C"/>
    <property type="match status" value="1"/>
</dbReference>
<comment type="cofactor">
    <cofactor evidence="7">
        <name>[4Fe-4S] cluster</name>
        <dbReference type="ChEBI" id="CHEBI:49883"/>
    </cofactor>
    <text evidence="7">Binds 1 [4Fe-4S] cluster.</text>
</comment>
<dbReference type="GO" id="GO:0005506">
    <property type="term" value="F:iron ion binding"/>
    <property type="evidence" value="ECO:0007669"/>
    <property type="project" value="InterPro"/>
</dbReference>
<dbReference type="EMBL" id="FNOB01000005">
    <property type="protein sequence ID" value="SDW62070.1"/>
    <property type="molecule type" value="Genomic_DNA"/>
</dbReference>
<evidence type="ECO:0000256" key="5">
    <source>
        <dbReference type="ARBA" id="ARBA00023014"/>
    </source>
</evidence>
<organism evidence="11 14">
    <name type="scientific">Allgaiera indica</name>
    <dbReference type="NCBI Taxonomy" id="765699"/>
    <lineage>
        <taxon>Bacteria</taxon>
        <taxon>Pseudomonadati</taxon>
        <taxon>Pseudomonadota</taxon>
        <taxon>Alphaproteobacteria</taxon>
        <taxon>Rhodobacterales</taxon>
        <taxon>Paracoccaceae</taxon>
        <taxon>Allgaiera</taxon>
    </lineage>
</organism>
<keyword evidence="3 7" id="KW-0560">Oxidoreductase</keyword>
<evidence type="ECO:0000313" key="13">
    <source>
        <dbReference type="Proteomes" id="UP000199541"/>
    </source>
</evidence>
<dbReference type="Gene3D" id="3.30.413.10">
    <property type="entry name" value="Sulfite Reductase Hemoprotein, domain 1"/>
    <property type="match status" value="1"/>
</dbReference>
<dbReference type="PANTHER" id="PTHR30454:SF0">
    <property type="entry name" value="4-HYDROXY-3-METHYLBUT-2-EN-1-YL DIPHOSPHATE SYNTHASE (FERREDOXIN), CHLOROPLASTIC"/>
    <property type="match status" value="1"/>
</dbReference>
<dbReference type="Gene3D" id="3.20.20.20">
    <property type="entry name" value="Dihydropteroate synthase-like"/>
    <property type="match status" value="1"/>
</dbReference>
<comment type="catalytic activity">
    <reaction evidence="7">
        <text>(2E)-4-hydroxy-3-methylbut-2-enyl diphosphate + oxidized [flavodoxin] + H2O + 2 H(+) = 2-C-methyl-D-erythritol 2,4-cyclic diphosphate + reduced [flavodoxin]</text>
        <dbReference type="Rhea" id="RHEA:43604"/>
        <dbReference type="Rhea" id="RHEA-COMP:10622"/>
        <dbReference type="Rhea" id="RHEA-COMP:10623"/>
        <dbReference type="ChEBI" id="CHEBI:15377"/>
        <dbReference type="ChEBI" id="CHEBI:15378"/>
        <dbReference type="ChEBI" id="CHEBI:57618"/>
        <dbReference type="ChEBI" id="CHEBI:58210"/>
        <dbReference type="ChEBI" id="CHEBI:58483"/>
        <dbReference type="ChEBI" id="CHEBI:128753"/>
        <dbReference type="EC" id="1.17.7.3"/>
    </reaction>
</comment>
<dbReference type="InterPro" id="IPR011005">
    <property type="entry name" value="Dihydropteroate_synth-like_sf"/>
</dbReference>
<keyword evidence="2 7" id="KW-0479">Metal-binding</keyword>
<evidence type="ECO:0000259" key="10">
    <source>
        <dbReference type="Pfam" id="PF26540"/>
    </source>
</evidence>
<keyword evidence="13" id="KW-1185">Reference proteome</keyword>
<dbReference type="HAMAP" id="MF_00159">
    <property type="entry name" value="IspG"/>
    <property type="match status" value="1"/>
</dbReference>
<dbReference type="NCBIfam" id="TIGR00612">
    <property type="entry name" value="ispG_gcpE"/>
    <property type="match status" value="1"/>
</dbReference>
<dbReference type="AlphaFoldDB" id="A0AAN4UQT2"/>